<dbReference type="InterPro" id="IPR007221">
    <property type="entry name" value="MreC"/>
</dbReference>
<dbReference type="GO" id="GO:0008360">
    <property type="term" value="P:regulation of cell shape"/>
    <property type="evidence" value="ECO:0007669"/>
    <property type="project" value="UniProtKB-KW"/>
</dbReference>
<dbReference type="InterPro" id="IPR042177">
    <property type="entry name" value="Cell/Rod_1"/>
</dbReference>
<organism evidence="7 8">
    <name type="scientific">candidate division WWE3 bacterium GW2011_GWA1_41_8</name>
    <dbReference type="NCBI Taxonomy" id="1619103"/>
    <lineage>
        <taxon>Bacteria</taxon>
        <taxon>Katanobacteria</taxon>
    </lineage>
</organism>
<dbReference type="PANTHER" id="PTHR34138:SF1">
    <property type="entry name" value="CELL SHAPE-DETERMINING PROTEIN MREC"/>
    <property type="match status" value="1"/>
</dbReference>
<keyword evidence="3" id="KW-0133">Cell shape</keyword>
<evidence type="ECO:0000256" key="1">
    <source>
        <dbReference type="ARBA" id="ARBA00009369"/>
    </source>
</evidence>
<reference evidence="7 8" key="1">
    <citation type="journal article" date="2015" name="Nature">
        <title>rRNA introns, odd ribosomes, and small enigmatic genomes across a large radiation of phyla.</title>
        <authorList>
            <person name="Brown C.T."/>
            <person name="Hug L.A."/>
            <person name="Thomas B.C."/>
            <person name="Sharon I."/>
            <person name="Castelle C.J."/>
            <person name="Singh A."/>
            <person name="Wilkins M.J."/>
            <person name="Williams K.H."/>
            <person name="Banfield J.F."/>
        </authorList>
    </citation>
    <scope>NUCLEOTIDE SEQUENCE [LARGE SCALE GENOMIC DNA]</scope>
</reference>
<evidence type="ECO:0000259" key="6">
    <source>
        <dbReference type="Pfam" id="PF04085"/>
    </source>
</evidence>
<dbReference type="PIRSF" id="PIRSF038471">
    <property type="entry name" value="MreC"/>
    <property type="match status" value="1"/>
</dbReference>
<comment type="similarity">
    <text evidence="1">Belongs to the MreC family.</text>
</comment>
<evidence type="ECO:0000256" key="2">
    <source>
        <dbReference type="ARBA" id="ARBA00013855"/>
    </source>
</evidence>
<name>A0A0G0XBV3_UNCKA</name>
<evidence type="ECO:0000256" key="3">
    <source>
        <dbReference type="ARBA" id="ARBA00022960"/>
    </source>
</evidence>
<dbReference type="InterPro" id="IPR055342">
    <property type="entry name" value="MreC_beta-barrel_core"/>
</dbReference>
<evidence type="ECO:0000313" key="7">
    <source>
        <dbReference type="EMBL" id="KKS21867.1"/>
    </source>
</evidence>
<evidence type="ECO:0000313" key="8">
    <source>
        <dbReference type="Proteomes" id="UP000034920"/>
    </source>
</evidence>
<dbReference type="Pfam" id="PF04085">
    <property type="entry name" value="MreC"/>
    <property type="match status" value="1"/>
</dbReference>
<proteinExistence type="inferred from homology"/>
<dbReference type="GO" id="GO:0005886">
    <property type="term" value="C:plasma membrane"/>
    <property type="evidence" value="ECO:0007669"/>
    <property type="project" value="TreeGrafter"/>
</dbReference>
<evidence type="ECO:0000256" key="5">
    <source>
        <dbReference type="SAM" id="Coils"/>
    </source>
</evidence>
<dbReference type="Gene3D" id="2.40.10.340">
    <property type="entry name" value="Rod shape-determining protein MreC, domain 1"/>
    <property type="match status" value="1"/>
</dbReference>
<dbReference type="Gene3D" id="2.40.10.350">
    <property type="entry name" value="Rod shape-determining protein MreC, domain 2"/>
    <property type="match status" value="1"/>
</dbReference>
<accession>A0A0G0XBV3</accession>
<comment type="caution">
    <text evidence="7">The sequence shown here is derived from an EMBL/GenBank/DDBJ whole genome shotgun (WGS) entry which is preliminary data.</text>
</comment>
<feature type="domain" description="Rod shape-determining protein MreC beta-barrel core" evidence="6">
    <location>
        <begin position="107"/>
        <end position="254"/>
    </location>
</feature>
<dbReference type="Proteomes" id="UP000034920">
    <property type="component" value="Unassembled WGS sequence"/>
</dbReference>
<feature type="coiled-coil region" evidence="5">
    <location>
        <begin position="54"/>
        <end position="91"/>
    </location>
</feature>
<dbReference type="PANTHER" id="PTHR34138">
    <property type="entry name" value="CELL SHAPE-DETERMINING PROTEIN MREC"/>
    <property type="match status" value="1"/>
</dbReference>
<dbReference type="EMBL" id="LCCA01000018">
    <property type="protein sequence ID" value="KKS21867.1"/>
    <property type="molecule type" value="Genomic_DNA"/>
</dbReference>
<dbReference type="AlphaFoldDB" id="A0A0G0XBV3"/>
<evidence type="ECO:0000256" key="4">
    <source>
        <dbReference type="ARBA" id="ARBA00032089"/>
    </source>
</evidence>
<dbReference type="STRING" id="1619103.UU80_C0018G0003"/>
<sequence length="259" mass="28611">MRYILASLVILFLSFFELINPVKSAVQWTFTPFQFGLKQVASSTNDTFGFFTSLQLISRDNVRLLEENAELESKILELKITEEENRTLREQIGVKTSVERNLTLADIMGNAQDLTGSSFVLDKGSSHGVKVGDNVIRGNYLIGIIREVSTQRSLADFITSPSSLIAVRDIDVSNRTEGIAEGQHGSSITMKRILPNEEIKRGDTIVTSGKDGIYLPGLIVGKVTDIVEVPTEPLKSAYLETMIDLNKQTKVFILTSPAL</sequence>
<keyword evidence="5" id="KW-0175">Coiled coil</keyword>
<dbReference type="InterPro" id="IPR042175">
    <property type="entry name" value="Cell/Rod_MreC_2"/>
</dbReference>
<protein>
    <recommendedName>
        <fullName evidence="2">Cell shape-determining protein MreC</fullName>
    </recommendedName>
    <alternativeName>
        <fullName evidence="4">Cell shape protein MreC</fullName>
    </alternativeName>
</protein>
<gene>
    <name evidence="7" type="ORF">UU80_C0018G0003</name>
</gene>